<feature type="region of interest" description="Disordered" evidence="3">
    <location>
        <begin position="402"/>
        <end position="501"/>
    </location>
</feature>
<dbReference type="PROSITE" id="PS50115">
    <property type="entry name" value="ARFGAP"/>
    <property type="match status" value="1"/>
</dbReference>
<proteinExistence type="inferred from homology"/>
<dbReference type="PRINTS" id="PR00405">
    <property type="entry name" value="REVINTRACTNG"/>
</dbReference>
<dbReference type="PANTHER" id="PTHR12375">
    <property type="entry name" value="RNA-BINDING PROTEIN LUC7-RELATED"/>
    <property type="match status" value="1"/>
</dbReference>
<sequence>MAAEQRKLLEQLMGEQLMSGPGTRAPQLSMTDPKVCRSYLVGTCPHDLFTNTKQDFGPCPKVHSEALKNEYEAADSDQKRRWGFEYDYLRDMQKYVDECNRRIDSAQRRLEKTPDEIRQTNLLLTQIRDLSKTIENGLLEIQILGEEGAVNQAVTEFFKVKQAKQTKEDRERELKALSDTSGPSGHQKLQVCDVCGAYLSRLDNDRRLADHFYGKMHLGYAQMRKTYEQLQKELKGKPPPQRHDADDNPRGGRGDMDGGFGDRGSWNPNFGLRPAPDHTYHFCLVLTLKSLVKIEANKSCADCKRNKPSGDADDEDRCSGIHRGMGTHISRVKSVDLDSWTDEQLQSMLRWGNARANKKIENFIRTKYDSKRWVMDGPMPDPATLDTEGDDDVPLNVVQEKAKMERSASQRAAASASRAAPAPVRKQPTMDIFGDDPPPSRPSTGPPVARAPPPKTEAAAPKQTKPGDSLLGLDFFGSSPANAPARPASTTGSAPAAPSRPDLKQSILSLYAAKPAAQPVVKHQHTGSGSFGSLGSPGLQQSPTGSQSGAGGFGGMTDAFSSLSFGGAPAQQAAKPSPFADLMSATPKSSASSHAPSSSRSGLGNFGSGGGFFDAPAAKPAPPQQQRTSSIGSGFGGFASAASPVAAAPPKPAASNQGDLFSLDFSSPAPAPTKPTISSPAATNSAFNLSSPAAPSQPAQPMTQPAPVNYASGLGGMGDPWGSNDVWASSGSAAPPATTTTTAHAAPKSPGWGSAATPAVAQDDDFGGWSSAPAPAPAPAASKPSTSKPMTGLSGGDDLFSNVWE</sequence>
<feature type="compositionally biased region" description="Basic and acidic residues" evidence="3">
    <location>
        <begin position="231"/>
        <end position="256"/>
    </location>
</feature>
<dbReference type="SMART" id="SM00105">
    <property type="entry name" value="ArfGap"/>
    <property type="match status" value="1"/>
</dbReference>
<dbReference type="Pfam" id="PF01412">
    <property type="entry name" value="ArfGap"/>
    <property type="match status" value="1"/>
</dbReference>
<dbReference type="SUPFAM" id="SSF57863">
    <property type="entry name" value="ArfGap/RecO-like zinc finger"/>
    <property type="match status" value="1"/>
</dbReference>
<dbReference type="Proteomes" id="UP001521116">
    <property type="component" value="Unassembled WGS sequence"/>
</dbReference>
<feature type="compositionally biased region" description="Low complexity" evidence="3">
    <location>
        <begin position="779"/>
        <end position="789"/>
    </location>
</feature>
<accession>A0ABR3SE80</accession>
<feature type="compositionally biased region" description="Low complexity" evidence="3">
    <location>
        <begin position="409"/>
        <end position="425"/>
    </location>
</feature>
<evidence type="ECO:0000256" key="3">
    <source>
        <dbReference type="SAM" id="MobiDB-lite"/>
    </source>
</evidence>
<feature type="domain" description="Arf-GAP" evidence="4">
    <location>
        <begin position="285"/>
        <end position="362"/>
    </location>
</feature>
<feature type="compositionally biased region" description="Low complexity" evidence="3">
    <location>
        <begin position="690"/>
        <end position="707"/>
    </location>
</feature>
<feature type="compositionally biased region" description="Low complexity" evidence="3">
    <location>
        <begin position="478"/>
        <end position="500"/>
    </location>
</feature>
<comment type="similarity">
    <text evidence="1">Belongs to the Luc7 family.</text>
</comment>
<feature type="compositionally biased region" description="Low complexity" evidence="3">
    <location>
        <begin position="527"/>
        <end position="547"/>
    </location>
</feature>
<feature type="region of interest" description="Disordered" evidence="3">
    <location>
        <begin position="231"/>
        <end position="262"/>
    </location>
</feature>
<evidence type="ECO:0000259" key="4">
    <source>
        <dbReference type="PROSITE" id="PS50115"/>
    </source>
</evidence>
<dbReference type="EMBL" id="JAJVDC020000206">
    <property type="protein sequence ID" value="KAL1618539.1"/>
    <property type="molecule type" value="Genomic_DNA"/>
</dbReference>
<feature type="compositionally biased region" description="Low complexity" evidence="3">
    <location>
        <begin position="456"/>
        <end position="466"/>
    </location>
</feature>
<dbReference type="InterPro" id="IPR037278">
    <property type="entry name" value="ARFGAP/RecO"/>
</dbReference>
<feature type="compositionally biased region" description="Low complexity" evidence="3">
    <location>
        <begin position="584"/>
        <end position="603"/>
    </location>
</feature>
<dbReference type="InterPro" id="IPR004882">
    <property type="entry name" value="Luc7-rel"/>
</dbReference>
<keyword evidence="2" id="KW-0862">Zinc</keyword>
<gene>
    <name evidence="5" type="primary">AGE2</name>
    <name evidence="5" type="ORF">SLS56_010513</name>
</gene>
<keyword evidence="2" id="KW-0863">Zinc-finger</keyword>
<reference evidence="5 6" key="1">
    <citation type="submission" date="2024-02" db="EMBL/GenBank/DDBJ databases">
        <title>De novo assembly and annotation of 12 fungi associated with fruit tree decline syndrome in Ontario, Canada.</title>
        <authorList>
            <person name="Sulman M."/>
            <person name="Ellouze W."/>
            <person name="Ilyukhin E."/>
        </authorList>
    </citation>
    <scope>NUCLEOTIDE SEQUENCE [LARGE SCALE GENOMIC DNA]</scope>
    <source>
        <strain evidence="5 6">M1-105</strain>
    </source>
</reference>
<evidence type="ECO:0000313" key="6">
    <source>
        <dbReference type="Proteomes" id="UP001521116"/>
    </source>
</evidence>
<evidence type="ECO:0000256" key="2">
    <source>
        <dbReference type="PROSITE-ProRule" id="PRU00288"/>
    </source>
</evidence>
<dbReference type="InterPro" id="IPR038508">
    <property type="entry name" value="ArfGAP_dom_sf"/>
</dbReference>
<dbReference type="Gene3D" id="1.10.220.150">
    <property type="entry name" value="Arf GTPase activating protein"/>
    <property type="match status" value="1"/>
</dbReference>
<feature type="region of interest" description="Disordered" evidence="3">
    <location>
        <begin position="373"/>
        <end position="392"/>
    </location>
</feature>
<protein>
    <submittedName>
        <fullName evidence="5">ARF GAP with effector function(S)</fullName>
    </submittedName>
</protein>
<organism evidence="5 6">
    <name type="scientific">Neofusicoccum ribis</name>
    <dbReference type="NCBI Taxonomy" id="45134"/>
    <lineage>
        <taxon>Eukaryota</taxon>
        <taxon>Fungi</taxon>
        <taxon>Dikarya</taxon>
        <taxon>Ascomycota</taxon>
        <taxon>Pezizomycotina</taxon>
        <taxon>Dothideomycetes</taxon>
        <taxon>Dothideomycetes incertae sedis</taxon>
        <taxon>Botryosphaeriales</taxon>
        <taxon>Botryosphaeriaceae</taxon>
        <taxon>Neofusicoccum</taxon>
    </lineage>
</organism>
<feature type="compositionally biased region" description="Low complexity" evidence="3">
    <location>
        <begin position="613"/>
        <end position="646"/>
    </location>
</feature>
<dbReference type="InterPro" id="IPR001164">
    <property type="entry name" value="ArfGAP_dom"/>
</dbReference>
<evidence type="ECO:0000313" key="5">
    <source>
        <dbReference type="EMBL" id="KAL1618539.1"/>
    </source>
</evidence>
<feature type="compositionally biased region" description="Low complexity" evidence="3">
    <location>
        <begin position="728"/>
        <end position="750"/>
    </location>
</feature>
<feature type="compositionally biased region" description="Polar residues" evidence="3">
    <location>
        <begin position="675"/>
        <end position="689"/>
    </location>
</feature>
<comment type="caution">
    <text evidence="5">The sequence shown here is derived from an EMBL/GenBank/DDBJ whole genome shotgun (WGS) entry which is preliminary data.</text>
</comment>
<keyword evidence="6" id="KW-1185">Reference proteome</keyword>
<dbReference type="Pfam" id="PF03194">
    <property type="entry name" value="LUC7"/>
    <property type="match status" value="1"/>
</dbReference>
<keyword evidence="2" id="KW-0479">Metal-binding</keyword>
<feature type="compositionally biased region" description="Pro residues" evidence="3">
    <location>
        <begin position="436"/>
        <end position="455"/>
    </location>
</feature>
<feature type="region of interest" description="Disordered" evidence="3">
    <location>
        <begin position="516"/>
        <end position="805"/>
    </location>
</feature>
<name>A0ABR3SE80_9PEZI</name>
<evidence type="ECO:0000256" key="1">
    <source>
        <dbReference type="ARBA" id="ARBA00005655"/>
    </source>
</evidence>